<proteinExistence type="predicted"/>
<organism evidence="1 2">
    <name type="scientific">Racocetra persica</name>
    <dbReference type="NCBI Taxonomy" id="160502"/>
    <lineage>
        <taxon>Eukaryota</taxon>
        <taxon>Fungi</taxon>
        <taxon>Fungi incertae sedis</taxon>
        <taxon>Mucoromycota</taxon>
        <taxon>Glomeromycotina</taxon>
        <taxon>Glomeromycetes</taxon>
        <taxon>Diversisporales</taxon>
        <taxon>Gigasporaceae</taxon>
        <taxon>Racocetra</taxon>
    </lineage>
</organism>
<feature type="non-terminal residue" evidence="1">
    <location>
        <position position="209"/>
    </location>
</feature>
<keyword evidence="2" id="KW-1185">Reference proteome</keyword>
<name>A0ACA9RMI4_9GLOM</name>
<dbReference type="EMBL" id="CAJVQC010060708">
    <property type="protein sequence ID" value="CAG8801055.1"/>
    <property type="molecule type" value="Genomic_DNA"/>
</dbReference>
<sequence length="209" mass="23075">MESFGITIISIIAILFSFETLIVSAHTQCIGSCKKATIKGDGTQLLTGFCSSLIQGQIPSVEHMVSALIINPTYGQKIEANTPFTIEVKVKNLETGFSSEQTTEFYTSPQELNDEGIIKGHSHIVIQKLNDEEVPDATTFAYFQGLNDEANNDVLSTTVELGLFEPGLYRLCTMCSSFSHQPVIMPREQRGAQDDCIRFEVISEILEDL</sequence>
<dbReference type="Proteomes" id="UP000789920">
    <property type="component" value="Unassembled WGS sequence"/>
</dbReference>
<protein>
    <submittedName>
        <fullName evidence="1">7445_t:CDS:1</fullName>
    </submittedName>
</protein>
<evidence type="ECO:0000313" key="2">
    <source>
        <dbReference type="Proteomes" id="UP000789920"/>
    </source>
</evidence>
<gene>
    <name evidence="1" type="ORF">RPERSI_LOCUS21041</name>
</gene>
<evidence type="ECO:0000313" key="1">
    <source>
        <dbReference type="EMBL" id="CAG8801055.1"/>
    </source>
</evidence>
<accession>A0ACA9RMI4</accession>
<reference evidence="1" key="1">
    <citation type="submission" date="2021-06" db="EMBL/GenBank/DDBJ databases">
        <authorList>
            <person name="Kallberg Y."/>
            <person name="Tangrot J."/>
            <person name="Rosling A."/>
        </authorList>
    </citation>
    <scope>NUCLEOTIDE SEQUENCE</scope>
    <source>
        <strain evidence="1">MA461A</strain>
    </source>
</reference>
<comment type="caution">
    <text evidence="1">The sequence shown here is derived from an EMBL/GenBank/DDBJ whole genome shotgun (WGS) entry which is preliminary data.</text>
</comment>